<evidence type="ECO:0000313" key="2">
    <source>
        <dbReference type="EMBL" id="GAA5048859.1"/>
    </source>
</evidence>
<organism evidence="2 3">
    <name type="scientific">Nocardia callitridis</name>
    <dbReference type="NCBI Taxonomy" id="648753"/>
    <lineage>
        <taxon>Bacteria</taxon>
        <taxon>Bacillati</taxon>
        <taxon>Actinomycetota</taxon>
        <taxon>Actinomycetes</taxon>
        <taxon>Mycobacteriales</taxon>
        <taxon>Nocardiaceae</taxon>
        <taxon>Nocardia</taxon>
    </lineage>
</organism>
<dbReference type="InterPro" id="IPR043917">
    <property type="entry name" value="DUF5753"/>
</dbReference>
<evidence type="ECO:0000259" key="1">
    <source>
        <dbReference type="Pfam" id="PF19054"/>
    </source>
</evidence>
<dbReference type="Proteomes" id="UP001500603">
    <property type="component" value="Unassembled WGS sequence"/>
</dbReference>
<dbReference type="Pfam" id="PF19054">
    <property type="entry name" value="DUF5753"/>
    <property type="match status" value="1"/>
</dbReference>
<accession>A0ABP9K2Y2</accession>
<reference evidence="3" key="1">
    <citation type="journal article" date="2019" name="Int. J. Syst. Evol. Microbiol.">
        <title>The Global Catalogue of Microorganisms (GCM) 10K type strain sequencing project: providing services to taxonomists for standard genome sequencing and annotation.</title>
        <authorList>
            <consortium name="The Broad Institute Genomics Platform"/>
            <consortium name="The Broad Institute Genome Sequencing Center for Infectious Disease"/>
            <person name="Wu L."/>
            <person name="Ma J."/>
        </authorList>
    </citation>
    <scope>NUCLEOTIDE SEQUENCE [LARGE SCALE GENOMIC DNA]</scope>
    <source>
        <strain evidence="3">JCM 18298</strain>
    </source>
</reference>
<protein>
    <submittedName>
        <fullName evidence="2">Helix-turn-helix transcriptional regulator</fullName>
    </submittedName>
</protein>
<feature type="domain" description="DUF5753" evidence="1">
    <location>
        <begin position="67"/>
        <end position="251"/>
    </location>
</feature>
<name>A0ABP9K2Y2_9NOCA</name>
<keyword evidence="3" id="KW-1185">Reference proteome</keyword>
<dbReference type="EMBL" id="BAABJM010000001">
    <property type="protein sequence ID" value="GAA5048859.1"/>
    <property type="molecule type" value="Genomic_DNA"/>
</dbReference>
<proteinExistence type="predicted"/>
<dbReference type="Pfam" id="PF13560">
    <property type="entry name" value="HTH_31"/>
    <property type="match status" value="1"/>
</dbReference>
<comment type="caution">
    <text evidence="2">The sequence shown here is derived from an EMBL/GenBank/DDBJ whole genome shotgun (WGS) entry which is preliminary data.</text>
</comment>
<sequence length="261" mass="29039">MQWSESTLQRLETGNAEKIRWRDVRELCQLYDVSREMTAALVGLAQQAHVKSWWHEFGELIPENFSVYVGLESSARTLTAYQPDLVPGLLQTVDYARILASIASPTDSAAELAGRAQIKVRRQSIVTRSRTPATLEVVVHEAAIRRVVGNPQVMAAQLRHMADASTMPNVTIRVLPFAAGTPLGASISPFVILAFGESSNGKPVEPTVVYLENLLGDLYLEKPVAVDRYYHAHQALQAKALNEVATREAFRKIAREYENER</sequence>
<evidence type="ECO:0000313" key="3">
    <source>
        <dbReference type="Proteomes" id="UP001500603"/>
    </source>
</evidence>
<gene>
    <name evidence="2" type="ORF">GCM10023318_17170</name>
</gene>